<gene>
    <name evidence="3" type="ORF">A2397_00425</name>
</gene>
<dbReference type="PANTHER" id="PTHR34700">
    <property type="entry name" value="POTASSIUM BINDING PROTEIN KBP"/>
    <property type="match status" value="1"/>
</dbReference>
<keyword evidence="1" id="KW-0812">Transmembrane</keyword>
<proteinExistence type="predicted"/>
<keyword evidence="1" id="KW-1133">Transmembrane helix</keyword>
<sequence>MKEFLKNLKINEDSLTNLLSAVVFVLVAILLIGYFKSVNRQQISSINTEVTAEQKAAMTVEEVVGQGLPTEYTVKKGDNLWKIAEKAYGTGFDWTEVYEANKGVVKDPDLLVVGTKITLPAIEYQEVSHTVIKGDNLWKIAQNVCGNGYLWPKIATDNNLQNPRVIEPGWKLTVRCK</sequence>
<dbReference type="EMBL" id="MEXR01000017">
    <property type="protein sequence ID" value="OGD09990.1"/>
    <property type="molecule type" value="Genomic_DNA"/>
</dbReference>
<dbReference type="SMART" id="SM00257">
    <property type="entry name" value="LysM"/>
    <property type="match status" value="2"/>
</dbReference>
<dbReference type="Gene3D" id="3.10.350.10">
    <property type="entry name" value="LysM domain"/>
    <property type="match status" value="2"/>
</dbReference>
<dbReference type="SUPFAM" id="SSF54106">
    <property type="entry name" value="LysM domain"/>
    <property type="match status" value="2"/>
</dbReference>
<dbReference type="InterPro" id="IPR036779">
    <property type="entry name" value="LysM_dom_sf"/>
</dbReference>
<dbReference type="STRING" id="1797263.A2397_00425"/>
<protein>
    <recommendedName>
        <fullName evidence="2">LysM domain-containing protein</fullName>
    </recommendedName>
</protein>
<dbReference type="InterPro" id="IPR052196">
    <property type="entry name" value="Bact_Kbp"/>
</dbReference>
<feature type="domain" description="LysM" evidence="2">
    <location>
        <begin position="127"/>
        <end position="174"/>
    </location>
</feature>
<dbReference type="Pfam" id="PF01476">
    <property type="entry name" value="LysM"/>
    <property type="match status" value="2"/>
</dbReference>
<dbReference type="CDD" id="cd00118">
    <property type="entry name" value="LysM"/>
    <property type="match status" value="2"/>
</dbReference>
<reference evidence="3 4" key="1">
    <citation type="journal article" date="2016" name="Nat. Commun.">
        <title>Thousands of microbial genomes shed light on interconnected biogeochemical processes in an aquifer system.</title>
        <authorList>
            <person name="Anantharaman K."/>
            <person name="Brown C.T."/>
            <person name="Hug L.A."/>
            <person name="Sharon I."/>
            <person name="Castelle C.J."/>
            <person name="Probst A.J."/>
            <person name="Thomas B.C."/>
            <person name="Singh A."/>
            <person name="Wilkins M.J."/>
            <person name="Karaoz U."/>
            <person name="Brodie E.L."/>
            <person name="Williams K.H."/>
            <person name="Hubbard S.S."/>
            <person name="Banfield J.F."/>
        </authorList>
    </citation>
    <scope>NUCLEOTIDE SEQUENCE [LARGE SCALE GENOMIC DNA]</scope>
</reference>
<organism evidence="3 4">
    <name type="scientific">Candidatus Amesbacteria bacterium RIFOXYB1_FULL_44_23</name>
    <dbReference type="NCBI Taxonomy" id="1797263"/>
    <lineage>
        <taxon>Bacteria</taxon>
        <taxon>Candidatus Amesiibacteriota</taxon>
    </lineage>
</organism>
<dbReference type="InterPro" id="IPR018392">
    <property type="entry name" value="LysM"/>
</dbReference>
<dbReference type="PANTHER" id="PTHR34700:SF4">
    <property type="entry name" value="PHAGE-LIKE ELEMENT PBSX PROTEIN XKDP"/>
    <property type="match status" value="1"/>
</dbReference>
<evidence type="ECO:0000313" key="3">
    <source>
        <dbReference type="EMBL" id="OGD09990.1"/>
    </source>
</evidence>
<evidence type="ECO:0000313" key="4">
    <source>
        <dbReference type="Proteomes" id="UP000176424"/>
    </source>
</evidence>
<dbReference type="Proteomes" id="UP000176424">
    <property type="component" value="Unassembled WGS sequence"/>
</dbReference>
<name>A0A1F4ZUM1_9BACT</name>
<dbReference type="AlphaFoldDB" id="A0A1F4ZUM1"/>
<evidence type="ECO:0000256" key="1">
    <source>
        <dbReference type="SAM" id="Phobius"/>
    </source>
</evidence>
<evidence type="ECO:0000259" key="2">
    <source>
        <dbReference type="PROSITE" id="PS51782"/>
    </source>
</evidence>
<accession>A0A1F4ZUM1</accession>
<feature type="transmembrane region" description="Helical" evidence="1">
    <location>
        <begin position="15"/>
        <end position="35"/>
    </location>
</feature>
<dbReference type="PROSITE" id="PS51782">
    <property type="entry name" value="LYSM"/>
    <property type="match status" value="2"/>
</dbReference>
<keyword evidence="1" id="KW-0472">Membrane</keyword>
<feature type="domain" description="LysM" evidence="2">
    <location>
        <begin position="70"/>
        <end position="119"/>
    </location>
</feature>
<comment type="caution">
    <text evidence="3">The sequence shown here is derived from an EMBL/GenBank/DDBJ whole genome shotgun (WGS) entry which is preliminary data.</text>
</comment>